<accession>A0ABP1FSI3</accession>
<dbReference type="Proteomes" id="UP001497392">
    <property type="component" value="Unassembled WGS sequence"/>
</dbReference>
<gene>
    <name evidence="2" type="primary">g4742</name>
    <name evidence="2" type="ORF">VP750_LOCUS4045</name>
</gene>
<sequence>MAAITMSQCITARPRVAVKTTASSRATPVKAVPRAETSALKRALVGAGVGALLAAQIAVLPSALADIPNPFQGSIEETRESSKMPATRGEIGGGTAAESKGEQANSLQRAAGEATGRDGAQIPDKMQDIGQASGSPK</sequence>
<evidence type="ECO:0000313" key="3">
    <source>
        <dbReference type="Proteomes" id="UP001497392"/>
    </source>
</evidence>
<organism evidence="2 3">
    <name type="scientific">Coccomyxa viridis</name>
    <dbReference type="NCBI Taxonomy" id="1274662"/>
    <lineage>
        <taxon>Eukaryota</taxon>
        <taxon>Viridiplantae</taxon>
        <taxon>Chlorophyta</taxon>
        <taxon>core chlorophytes</taxon>
        <taxon>Trebouxiophyceae</taxon>
        <taxon>Trebouxiophyceae incertae sedis</taxon>
        <taxon>Coccomyxaceae</taxon>
        <taxon>Coccomyxa</taxon>
    </lineage>
</organism>
<dbReference type="EMBL" id="CAXHTA020000007">
    <property type="protein sequence ID" value="CAL5222386.1"/>
    <property type="molecule type" value="Genomic_DNA"/>
</dbReference>
<comment type="caution">
    <text evidence="2">The sequence shown here is derived from an EMBL/GenBank/DDBJ whole genome shotgun (WGS) entry which is preliminary data.</text>
</comment>
<name>A0ABP1FSI3_9CHLO</name>
<evidence type="ECO:0000256" key="1">
    <source>
        <dbReference type="SAM" id="MobiDB-lite"/>
    </source>
</evidence>
<proteinExistence type="predicted"/>
<feature type="region of interest" description="Disordered" evidence="1">
    <location>
        <begin position="71"/>
        <end position="137"/>
    </location>
</feature>
<protein>
    <submittedName>
        <fullName evidence="2">G4742 protein</fullName>
    </submittedName>
</protein>
<keyword evidence="3" id="KW-1185">Reference proteome</keyword>
<evidence type="ECO:0000313" key="2">
    <source>
        <dbReference type="EMBL" id="CAL5222386.1"/>
    </source>
</evidence>
<reference evidence="2 3" key="1">
    <citation type="submission" date="2024-06" db="EMBL/GenBank/DDBJ databases">
        <authorList>
            <person name="Kraege A."/>
            <person name="Thomma B."/>
        </authorList>
    </citation>
    <scope>NUCLEOTIDE SEQUENCE [LARGE SCALE GENOMIC DNA]</scope>
</reference>